<accession>A0A8J4XA19</accession>
<dbReference type="EMBL" id="QNUK01000707">
    <property type="protein sequence ID" value="KAF5890235.1"/>
    <property type="molecule type" value="Genomic_DNA"/>
</dbReference>
<reference evidence="2" key="1">
    <citation type="submission" date="2020-07" db="EMBL/GenBank/DDBJ databases">
        <title>Clarias magur genome sequencing, assembly and annotation.</title>
        <authorList>
            <person name="Kushwaha B."/>
            <person name="Kumar R."/>
            <person name="Das P."/>
            <person name="Joshi C.G."/>
            <person name="Kumar D."/>
            <person name="Nagpure N.S."/>
            <person name="Pandey M."/>
            <person name="Agarwal S."/>
            <person name="Srivastava S."/>
            <person name="Singh M."/>
            <person name="Sahoo L."/>
            <person name="Jayasankar P."/>
            <person name="Meher P.K."/>
            <person name="Koringa P.G."/>
            <person name="Iquebal M.A."/>
            <person name="Das S.P."/>
            <person name="Bit A."/>
            <person name="Patnaik S."/>
            <person name="Patel N."/>
            <person name="Shah T.M."/>
            <person name="Hinsu A."/>
            <person name="Jena J.K."/>
        </authorList>
    </citation>
    <scope>NUCLEOTIDE SEQUENCE</scope>
    <source>
        <strain evidence="2">CIFAMagur01</strain>
        <tissue evidence="2">Testis</tissue>
    </source>
</reference>
<organism evidence="2 3">
    <name type="scientific">Clarias magur</name>
    <name type="common">Asian catfish</name>
    <name type="synonym">Macropteronotus magur</name>
    <dbReference type="NCBI Taxonomy" id="1594786"/>
    <lineage>
        <taxon>Eukaryota</taxon>
        <taxon>Metazoa</taxon>
        <taxon>Chordata</taxon>
        <taxon>Craniata</taxon>
        <taxon>Vertebrata</taxon>
        <taxon>Euteleostomi</taxon>
        <taxon>Actinopterygii</taxon>
        <taxon>Neopterygii</taxon>
        <taxon>Teleostei</taxon>
        <taxon>Ostariophysi</taxon>
        <taxon>Siluriformes</taxon>
        <taxon>Clariidae</taxon>
        <taxon>Clarias</taxon>
    </lineage>
</organism>
<dbReference type="Proteomes" id="UP000727407">
    <property type="component" value="Unassembled WGS sequence"/>
</dbReference>
<protein>
    <submittedName>
        <fullName evidence="2">Gliomedin</fullName>
    </submittedName>
</protein>
<name>A0A8J4XA19_CLAMG</name>
<evidence type="ECO:0000313" key="3">
    <source>
        <dbReference type="Proteomes" id="UP000727407"/>
    </source>
</evidence>
<feature type="compositionally biased region" description="Basic and acidic residues" evidence="1">
    <location>
        <begin position="126"/>
        <end position="136"/>
    </location>
</feature>
<feature type="non-terminal residue" evidence="2">
    <location>
        <position position="157"/>
    </location>
</feature>
<keyword evidence="3" id="KW-1185">Reference proteome</keyword>
<evidence type="ECO:0000256" key="1">
    <source>
        <dbReference type="SAM" id="MobiDB-lite"/>
    </source>
</evidence>
<sequence length="157" mass="17258">MCEVSCGHRLHPLIRRGSDLVSDLPLNGRSRRTLWKGPHRRCISAEMIGRSVPGPGCRTKAGVRLQVGIIITSLPETDQSLLQDTERRVWGFFHRARADEKDERDDAGIRSELPDVSRGVLQLSDVPRDPSGRDGEPVEQVSETHNGAKVCAICAGA</sequence>
<gene>
    <name evidence="2" type="primary">gldn</name>
    <name evidence="2" type="ORF">DAT39_020062</name>
</gene>
<feature type="region of interest" description="Disordered" evidence="1">
    <location>
        <begin position="118"/>
        <end position="143"/>
    </location>
</feature>
<evidence type="ECO:0000313" key="2">
    <source>
        <dbReference type="EMBL" id="KAF5890235.1"/>
    </source>
</evidence>
<proteinExistence type="predicted"/>
<dbReference type="AlphaFoldDB" id="A0A8J4XA19"/>
<comment type="caution">
    <text evidence="2">The sequence shown here is derived from an EMBL/GenBank/DDBJ whole genome shotgun (WGS) entry which is preliminary data.</text>
</comment>